<dbReference type="PANTHER" id="PTHR30529:SF1">
    <property type="entry name" value="CYTOCHROME B561 HOMOLOG 2"/>
    <property type="match status" value="1"/>
</dbReference>
<feature type="transmembrane region" description="Helical" evidence="13">
    <location>
        <begin position="143"/>
        <end position="165"/>
    </location>
</feature>
<dbReference type="OrthoDB" id="8723024at2"/>
<dbReference type="InterPro" id="IPR052168">
    <property type="entry name" value="Cytochrome_b561_oxidase"/>
</dbReference>
<dbReference type="Proteomes" id="UP000310016">
    <property type="component" value="Unassembled WGS sequence"/>
</dbReference>
<keyword evidence="3" id="KW-0813">Transport</keyword>
<keyword evidence="9 13" id="KW-1133">Transmembrane helix</keyword>
<keyword evidence="11 13" id="KW-0472">Membrane</keyword>
<dbReference type="Pfam" id="PF01292">
    <property type="entry name" value="Ni_hydr_CYTB"/>
    <property type="match status" value="1"/>
</dbReference>
<proteinExistence type="inferred from homology"/>
<comment type="similarity">
    <text evidence="12">Belongs to the cytochrome b561 family.</text>
</comment>
<dbReference type="PANTHER" id="PTHR30529">
    <property type="entry name" value="CYTOCHROME B561"/>
    <property type="match status" value="1"/>
</dbReference>
<dbReference type="GO" id="GO:0020037">
    <property type="term" value="F:heme binding"/>
    <property type="evidence" value="ECO:0007669"/>
    <property type="project" value="TreeGrafter"/>
</dbReference>
<comment type="subcellular location">
    <subcellularLocation>
        <location evidence="2">Cell membrane</location>
        <topology evidence="2">Multi-pass membrane protein</topology>
    </subcellularLocation>
</comment>
<keyword evidence="7" id="KW-0479">Metal-binding</keyword>
<protein>
    <recommendedName>
        <fullName evidence="14">Cytochrome b561 bacterial/Ni-hydrogenase domain-containing protein</fullName>
    </recommendedName>
</protein>
<evidence type="ECO:0000256" key="2">
    <source>
        <dbReference type="ARBA" id="ARBA00004651"/>
    </source>
</evidence>
<dbReference type="GO" id="GO:0005886">
    <property type="term" value="C:plasma membrane"/>
    <property type="evidence" value="ECO:0007669"/>
    <property type="project" value="UniProtKB-SubCell"/>
</dbReference>
<keyword evidence="5" id="KW-0349">Heme</keyword>
<dbReference type="GO" id="GO:0022904">
    <property type="term" value="P:respiratory electron transport chain"/>
    <property type="evidence" value="ECO:0007669"/>
    <property type="project" value="InterPro"/>
</dbReference>
<evidence type="ECO:0000256" key="13">
    <source>
        <dbReference type="SAM" id="Phobius"/>
    </source>
</evidence>
<evidence type="ECO:0000256" key="4">
    <source>
        <dbReference type="ARBA" id="ARBA00022475"/>
    </source>
</evidence>
<dbReference type="AlphaFoldDB" id="A0A4U0PXP8"/>
<evidence type="ECO:0000256" key="11">
    <source>
        <dbReference type="ARBA" id="ARBA00023136"/>
    </source>
</evidence>
<evidence type="ECO:0000256" key="12">
    <source>
        <dbReference type="ARBA" id="ARBA00037975"/>
    </source>
</evidence>
<evidence type="ECO:0000256" key="3">
    <source>
        <dbReference type="ARBA" id="ARBA00022448"/>
    </source>
</evidence>
<dbReference type="InterPro" id="IPR011577">
    <property type="entry name" value="Cyt_b561_bac/Ni-Hgenase"/>
</dbReference>
<feature type="transmembrane region" description="Helical" evidence="13">
    <location>
        <begin position="54"/>
        <end position="73"/>
    </location>
</feature>
<keyword evidence="10" id="KW-0408">Iron</keyword>
<evidence type="ECO:0000313" key="16">
    <source>
        <dbReference type="Proteomes" id="UP000310016"/>
    </source>
</evidence>
<dbReference type="RefSeq" id="WP_136773451.1">
    <property type="nucleotide sequence ID" value="NZ_CP156074.1"/>
</dbReference>
<comment type="caution">
    <text evidence="15">The sequence shown here is derived from an EMBL/GenBank/DDBJ whole genome shotgun (WGS) entry which is preliminary data.</text>
</comment>
<keyword evidence="6 13" id="KW-0812">Transmembrane</keyword>
<dbReference type="GO" id="GO:0046872">
    <property type="term" value="F:metal ion binding"/>
    <property type="evidence" value="ECO:0007669"/>
    <property type="project" value="UniProtKB-KW"/>
</dbReference>
<reference evidence="15 16" key="1">
    <citation type="submission" date="2019-04" db="EMBL/GenBank/DDBJ databases">
        <title>Chitiniphilus eburnea sp. nov., a novel chitinolytic bacterium isolated from aquaculture sludge.</title>
        <authorList>
            <person name="Sheng M."/>
        </authorList>
    </citation>
    <scope>NUCLEOTIDE SEQUENCE [LARGE SCALE GENOMIC DNA]</scope>
    <source>
        <strain evidence="15 16">HX-2-15</strain>
    </source>
</reference>
<evidence type="ECO:0000256" key="10">
    <source>
        <dbReference type="ARBA" id="ARBA00023004"/>
    </source>
</evidence>
<keyword evidence="8" id="KW-0249">Electron transport</keyword>
<evidence type="ECO:0000256" key="5">
    <source>
        <dbReference type="ARBA" id="ARBA00022617"/>
    </source>
</evidence>
<dbReference type="SUPFAM" id="SSF81342">
    <property type="entry name" value="Transmembrane di-heme cytochromes"/>
    <property type="match status" value="1"/>
</dbReference>
<feature type="transmembrane region" description="Helical" evidence="13">
    <location>
        <begin position="94"/>
        <end position="123"/>
    </location>
</feature>
<organism evidence="15 16">
    <name type="scientific">Chitiniphilus eburneus</name>
    <dbReference type="NCBI Taxonomy" id="2571148"/>
    <lineage>
        <taxon>Bacteria</taxon>
        <taxon>Pseudomonadati</taxon>
        <taxon>Pseudomonadota</taxon>
        <taxon>Betaproteobacteria</taxon>
        <taxon>Neisseriales</taxon>
        <taxon>Chitinibacteraceae</taxon>
        <taxon>Chitiniphilus</taxon>
    </lineage>
</organism>
<sequence length="205" mass="21826">MSQSAAPARYHPLSVLMHWATALFALVAVGSILVLTQFDLSGPARGTLGTIHMVSGQAMFLLQLLQLLLFSAFGTPVPDGMDPHQVHVARFLHAVLYGTVGFLACSGTLLAVSQAAGNVVLGWRVPLLLNGQGLTALREVHAMAGFFFVVFCGAHVMLALGMHYFGRRATLQKMAVEGELVDYLAAPRQDGGYARIDRPDIGGPA</sequence>
<evidence type="ECO:0000313" key="15">
    <source>
        <dbReference type="EMBL" id="TJZ73335.1"/>
    </source>
</evidence>
<evidence type="ECO:0000256" key="7">
    <source>
        <dbReference type="ARBA" id="ARBA00022723"/>
    </source>
</evidence>
<evidence type="ECO:0000256" key="1">
    <source>
        <dbReference type="ARBA" id="ARBA00001970"/>
    </source>
</evidence>
<evidence type="ECO:0000256" key="6">
    <source>
        <dbReference type="ARBA" id="ARBA00022692"/>
    </source>
</evidence>
<evidence type="ECO:0000256" key="8">
    <source>
        <dbReference type="ARBA" id="ARBA00022982"/>
    </source>
</evidence>
<dbReference type="InterPro" id="IPR016174">
    <property type="entry name" value="Di-haem_cyt_TM"/>
</dbReference>
<name>A0A4U0PXP8_9NEIS</name>
<dbReference type="GO" id="GO:0009055">
    <property type="term" value="F:electron transfer activity"/>
    <property type="evidence" value="ECO:0007669"/>
    <property type="project" value="InterPro"/>
</dbReference>
<keyword evidence="16" id="KW-1185">Reference proteome</keyword>
<evidence type="ECO:0000259" key="14">
    <source>
        <dbReference type="Pfam" id="PF01292"/>
    </source>
</evidence>
<accession>A0A4U0PXP8</accession>
<feature type="domain" description="Cytochrome b561 bacterial/Ni-hydrogenase" evidence="14">
    <location>
        <begin position="9"/>
        <end position="174"/>
    </location>
</feature>
<comment type="cofactor">
    <cofactor evidence="1">
        <name>heme b</name>
        <dbReference type="ChEBI" id="CHEBI:60344"/>
    </cofactor>
</comment>
<feature type="transmembrane region" description="Helical" evidence="13">
    <location>
        <begin position="12"/>
        <end position="34"/>
    </location>
</feature>
<gene>
    <name evidence="15" type="ORF">FAZ21_10765</name>
</gene>
<keyword evidence="4" id="KW-1003">Cell membrane</keyword>
<dbReference type="EMBL" id="SUMF01000010">
    <property type="protein sequence ID" value="TJZ73335.1"/>
    <property type="molecule type" value="Genomic_DNA"/>
</dbReference>
<evidence type="ECO:0000256" key="9">
    <source>
        <dbReference type="ARBA" id="ARBA00022989"/>
    </source>
</evidence>